<dbReference type="GO" id="GO:0005834">
    <property type="term" value="C:heterotrimeric G-protein complex"/>
    <property type="evidence" value="ECO:0007669"/>
    <property type="project" value="TreeGrafter"/>
</dbReference>
<evidence type="ECO:0000256" key="5">
    <source>
        <dbReference type="PIRSR" id="PIRSR601019-2"/>
    </source>
</evidence>
<dbReference type="PROSITE" id="PS51882">
    <property type="entry name" value="G_ALPHA"/>
    <property type="match status" value="1"/>
</dbReference>
<keyword evidence="5" id="KW-0460">Magnesium</keyword>
<dbReference type="InterPro" id="IPR001019">
    <property type="entry name" value="Gprotein_alpha_su"/>
</dbReference>
<dbReference type="GO" id="GO:0046872">
    <property type="term" value="F:metal ion binding"/>
    <property type="evidence" value="ECO:0007669"/>
    <property type="project" value="UniProtKB-KW"/>
</dbReference>
<feature type="binding site" evidence="4">
    <location>
        <begin position="68"/>
        <end position="73"/>
    </location>
    <ligand>
        <name>GTP</name>
        <dbReference type="ChEBI" id="CHEBI:37565"/>
    </ligand>
</feature>
<keyword evidence="7" id="KW-1185">Reference proteome</keyword>
<dbReference type="GO" id="GO:0005737">
    <property type="term" value="C:cytoplasm"/>
    <property type="evidence" value="ECO:0007669"/>
    <property type="project" value="TreeGrafter"/>
</dbReference>
<reference evidence="6" key="1">
    <citation type="submission" date="2023-10" db="EMBL/GenBank/DDBJ databases">
        <title>Genome assemblies of two species of porcelain crab, Petrolisthes cinctipes and Petrolisthes manimaculis (Anomura: Porcellanidae).</title>
        <authorList>
            <person name="Angst P."/>
        </authorList>
    </citation>
    <scope>NUCLEOTIDE SEQUENCE</scope>
    <source>
        <strain evidence="6">PB745_01</strain>
        <tissue evidence="6">Gill</tissue>
    </source>
</reference>
<proteinExistence type="predicted"/>
<organism evidence="6 7">
    <name type="scientific">Petrolisthes cinctipes</name>
    <name type="common">Flat porcelain crab</name>
    <dbReference type="NCBI Taxonomy" id="88211"/>
    <lineage>
        <taxon>Eukaryota</taxon>
        <taxon>Metazoa</taxon>
        <taxon>Ecdysozoa</taxon>
        <taxon>Arthropoda</taxon>
        <taxon>Crustacea</taxon>
        <taxon>Multicrustacea</taxon>
        <taxon>Malacostraca</taxon>
        <taxon>Eumalacostraca</taxon>
        <taxon>Eucarida</taxon>
        <taxon>Decapoda</taxon>
        <taxon>Pleocyemata</taxon>
        <taxon>Anomura</taxon>
        <taxon>Galatheoidea</taxon>
        <taxon>Porcellanidae</taxon>
        <taxon>Petrolisthes</taxon>
    </lineage>
</organism>
<evidence type="ECO:0000256" key="2">
    <source>
        <dbReference type="ARBA" id="ARBA00023134"/>
    </source>
</evidence>
<evidence type="ECO:0000313" key="6">
    <source>
        <dbReference type="EMBL" id="KAK3863079.1"/>
    </source>
</evidence>
<dbReference type="GO" id="GO:0005525">
    <property type="term" value="F:GTP binding"/>
    <property type="evidence" value="ECO:0007669"/>
    <property type="project" value="UniProtKB-KW"/>
</dbReference>
<dbReference type="InterPro" id="IPR027417">
    <property type="entry name" value="P-loop_NTPase"/>
</dbReference>
<dbReference type="GO" id="GO:0007606">
    <property type="term" value="P:sensory perception of chemical stimulus"/>
    <property type="evidence" value="ECO:0007669"/>
    <property type="project" value="TreeGrafter"/>
</dbReference>
<dbReference type="FunFam" id="3.40.50.300:FF:000720">
    <property type="entry name" value="Guanine nucleotide-binding protein G(k) subunit alpha"/>
    <property type="match status" value="1"/>
</dbReference>
<dbReference type="GO" id="GO:0003924">
    <property type="term" value="F:GTPase activity"/>
    <property type="evidence" value="ECO:0007669"/>
    <property type="project" value="InterPro"/>
</dbReference>
<dbReference type="PANTHER" id="PTHR10218:SF212">
    <property type="entry name" value="G PROTEIN ALPHA S SUBUNIT"/>
    <property type="match status" value="1"/>
</dbReference>
<dbReference type="AlphaFoldDB" id="A0AAE1K3H8"/>
<keyword evidence="2 4" id="KW-0342">GTP-binding</keyword>
<name>A0AAE1K3H8_PETCI</name>
<feature type="binding site" evidence="5">
    <location>
        <position position="72"/>
    </location>
    <ligand>
        <name>Mg(2+)</name>
        <dbReference type="ChEBI" id="CHEBI:18420"/>
    </ligand>
</feature>
<dbReference type="SUPFAM" id="SSF52540">
    <property type="entry name" value="P-loop containing nucleoside triphosphate hydrolases"/>
    <property type="match status" value="1"/>
</dbReference>
<evidence type="ECO:0000256" key="4">
    <source>
        <dbReference type="PIRSR" id="PIRSR601019-1"/>
    </source>
</evidence>
<accession>A0AAE1K3H8</accession>
<dbReference type="Proteomes" id="UP001286313">
    <property type="component" value="Unassembled WGS sequence"/>
</dbReference>
<evidence type="ECO:0000256" key="3">
    <source>
        <dbReference type="ARBA" id="ARBA00023224"/>
    </source>
</evidence>
<dbReference type="Gene3D" id="3.40.50.300">
    <property type="entry name" value="P-loop containing nucleotide triphosphate hydrolases"/>
    <property type="match status" value="1"/>
</dbReference>
<evidence type="ECO:0000256" key="1">
    <source>
        <dbReference type="ARBA" id="ARBA00022741"/>
    </source>
</evidence>
<sequence length="112" mass="12747">MIGDDGERLRSSDIWTLARHPWPSAGAKGDAEELKKRKEANKKINKQIQQDKQVYRATHRLLLLGAGESGKSTIVKQMRILHVDGFSEEEKREKIHAIRCNIRDAILVSTMV</sequence>
<dbReference type="Pfam" id="PF00503">
    <property type="entry name" value="G-alpha"/>
    <property type="match status" value="1"/>
</dbReference>
<protein>
    <submittedName>
        <fullName evidence="6">Uncharacterized protein</fullName>
    </submittedName>
</protein>
<dbReference type="GO" id="GO:0031683">
    <property type="term" value="F:G-protein beta/gamma-subunit complex binding"/>
    <property type="evidence" value="ECO:0007669"/>
    <property type="project" value="InterPro"/>
</dbReference>
<keyword evidence="5" id="KW-0479">Metal-binding</keyword>
<dbReference type="PANTHER" id="PTHR10218">
    <property type="entry name" value="GTP-BINDING PROTEIN ALPHA SUBUNIT"/>
    <property type="match status" value="1"/>
</dbReference>
<keyword evidence="3" id="KW-0807">Transducer</keyword>
<dbReference type="EMBL" id="JAWQEG010004080">
    <property type="protein sequence ID" value="KAK3863079.1"/>
    <property type="molecule type" value="Genomic_DNA"/>
</dbReference>
<dbReference type="GO" id="GO:0007191">
    <property type="term" value="P:adenylate cyclase-activating dopamine receptor signaling pathway"/>
    <property type="evidence" value="ECO:0007669"/>
    <property type="project" value="TreeGrafter"/>
</dbReference>
<evidence type="ECO:0000313" key="7">
    <source>
        <dbReference type="Proteomes" id="UP001286313"/>
    </source>
</evidence>
<keyword evidence="1 4" id="KW-0547">Nucleotide-binding</keyword>
<comment type="caution">
    <text evidence="6">The sequence shown here is derived from an EMBL/GenBank/DDBJ whole genome shotgun (WGS) entry which is preliminary data.</text>
</comment>
<gene>
    <name evidence="6" type="ORF">Pcinc_031109</name>
</gene>
<dbReference type="GO" id="GO:0001664">
    <property type="term" value="F:G protein-coupled receptor binding"/>
    <property type="evidence" value="ECO:0007669"/>
    <property type="project" value="TreeGrafter"/>
</dbReference>